<feature type="compositionally biased region" description="Basic and acidic residues" evidence="1">
    <location>
        <begin position="98"/>
        <end position="110"/>
    </location>
</feature>
<evidence type="ECO:0000313" key="4">
    <source>
        <dbReference type="Proteomes" id="UP000799291"/>
    </source>
</evidence>
<evidence type="ECO:0000256" key="1">
    <source>
        <dbReference type="SAM" id="MobiDB-lite"/>
    </source>
</evidence>
<sequence>SQPPSTDSPAIASLFAQSWTSPFTRLQFGHVDAATLAEAMAPHIKEQMGKSHTRFVAMWNGEEGAAVTQWMIPQDHEEETGREDESAREEEEEEGKEEQEQREEREKFEDEAYRNKLPECCNKDLVMEFTHGLRRLRATILGGRKHYLLENIATHPLHRSKGLASKLVKWAFPQADAQNVPIYLDTASDNPAKGLYEKLGFQEQGRSTIKDLERFGGEGGHTHVGLVRYPKNAA</sequence>
<feature type="non-terminal residue" evidence="3">
    <location>
        <position position="1"/>
    </location>
</feature>
<dbReference type="GO" id="GO:0016747">
    <property type="term" value="F:acyltransferase activity, transferring groups other than amino-acyl groups"/>
    <property type="evidence" value="ECO:0007669"/>
    <property type="project" value="InterPro"/>
</dbReference>
<protein>
    <recommendedName>
        <fullName evidence="2">N-acetyltransferase domain-containing protein</fullName>
    </recommendedName>
</protein>
<gene>
    <name evidence="3" type="ORF">K458DRAFT_289642</name>
</gene>
<accession>A0A6G1JID1</accession>
<dbReference type="InterPro" id="IPR052523">
    <property type="entry name" value="Trichothecene_AcTrans"/>
</dbReference>
<feature type="domain" description="N-acetyltransferase" evidence="2">
    <location>
        <begin position="74"/>
        <end position="231"/>
    </location>
</feature>
<dbReference type="Gene3D" id="3.40.630.30">
    <property type="match status" value="1"/>
</dbReference>
<dbReference type="SUPFAM" id="SSF55729">
    <property type="entry name" value="Acyl-CoA N-acyltransferases (Nat)"/>
    <property type="match status" value="1"/>
</dbReference>
<dbReference type="PANTHER" id="PTHR42791">
    <property type="entry name" value="GNAT FAMILY ACETYLTRANSFERASE"/>
    <property type="match status" value="1"/>
</dbReference>
<proteinExistence type="predicted"/>
<dbReference type="CDD" id="cd04301">
    <property type="entry name" value="NAT_SF"/>
    <property type="match status" value="1"/>
</dbReference>
<dbReference type="Proteomes" id="UP000799291">
    <property type="component" value="Unassembled WGS sequence"/>
</dbReference>
<feature type="compositionally biased region" description="Acidic residues" evidence="1">
    <location>
        <begin position="76"/>
        <end position="97"/>
    </location>
</feature>
<dbReference type="PROSITE" id="PS51186">
    <property type="entry name" value="GNAT"/>
    <property type="match status" value="1"/>
</dbReference>
<feature type="region of interest" description="Disordered" evidence="1">
    <location>
        <begin position="70"/>
        <end position="110"/>
    </location>
</feature>
<dbReference type="EMBL" id="MU005571">
    <property type="protein sequence ID" value="KAF2690327.1"/>
    <property type="molecule type" value="Genomic_DNA"/>
</dbReference>
<name>A0A6G1JID1_9PLEO</name>
<organism evidence="3 4">
    <name type="scientific">Lentithecium fluviatile CBS 122367</name>
    <dbReference type="NCBI Taxonomy" id="1168545"/>
    <lineage>
        <taxon>Eukaryota</taxon>
        <taxon>Fungi</taxon>
        <taxon>Dikarya</taxon>
        <taxon>Ascomycota</taxon>
        <taxon>Pezizomycotina</taxon>
        <taxon>Dothideomycetes</taxon>
        <taxon>Pleosporomycetidae</taxon>
        <taxon>Pleosporales</taxon>
        <taxon>Massarineae</taxon>
        <taxon>Lentitheciaceae</taxon>
        <taxon>Lentithecium</taxon>
    </lineage>
</organism>
<dbReference type="PANTHER" id="PTHR42791:SF1">
    <property type="entry name" value="N-ACETYLTRANSFERASE DOMAIN-CONTAINING PROTEIN"/>
    <property type="match status" value="1"/>
</dbReference>
<dbReference type="InterPro" id="IPR016181">
    <property type="entry name" value="Acyl_CoA_acyltransferase"/>
</dbReference>
<reference evidence="3" key="1">
    <citation type="journal article" date="2020" name="Stud. Mycol.">
        <title>101 Dothideomycetes genomes: a test case for predicting lifestyles and emergence of pathogens.</title>
        <authorList>
            <person name="Haridas S."/>
            <person name="Albert R."/>
            <person name="Binder M."/>
            <person name="Bloem J."/>
            <person name="Labutti K."/>
            <person name="Salamov A."/>
            <person name="Andreopoulos B."/>
            <person name="Baker S."/>
            <person name="Barry K."/>
            <person name="Bills G."/>
            <person name="Bluhm B."/>
            <person name="Cannon C."/>
            <person name="Castanera R."/>
            <person name="Culley D."/>
            <person name="Daum C."/>
            <person name="Ezra D."/>
            <person name="Gonzalez J."/>
            <person name="Henrissat B."/>
            <person name="Kuo A."/>
            <person name="Liang C."/>
            <person name="Lipzen A."/>
            <person name="Lutzoni F."/>
            <person name="Magnuson J."/>
            <person name="Mondo S."/>
            <person name="Nolan M."/>
            <person name="Ohm R."/>
            <person name="Pangilinan J."/>
            <person name="Park H.-J."/>
            <person name="Ramirez L."/>
            <person name="Alfaro M."/>
            <person name="Sun H."/>
            <person name="Tritt A."/>
            <person name="Yoshinaga Y."/>
            <person name="Zwiers L.-H."/>
            <person name="Turgeon B."/>
            <person name="Goodwin S."/>
            <person name="Spatafora J."/>
            <person name="Crous P."/>
            <person name="Grigoriev I."/>
        </authorList>
    </citation>
    <scope>NUCLEOTIDE SEQUENCE</scope>
    <source>
        <strain evidence="3">CBS 122367</strain>
    </source>
</reference>
<dbReference type="AlphaFoldDB" id="A0A6G1JID1"/>
<evidence type="ECO:0000313" key="3">
    <source>
        <dbReference type="EMBL" id="KAF2690327.1"/>
    </source>
</evidence>
<dbReference type="OrthoDB" id="410198at2759"/>
<keyword evidence="4" id="KW-1185">Reference proteome</keyword>
<evidence type="ECO:0000259" key="2">
    <source>
        <dbReference type="PROSITE" id="PS51186"/>
    </source>
</evidence>
<dbReference type="InterPro" id="IPR000182">
    <property type="entry name" value="GNAT_dom"/>
</dbReference>
<dbReference type="Pfam" id="PF00583">
    <property type="entry name" value="Acetyltransf_1"/>
    <property type="match status" value="1"/>
</dbReference>